<sequence length="102" mass="11334">MATHHSRPQFQRHFRRDDAHIPFTIDGTAYSGRRGDTVLVAIMSVTGQLRRSEFTSEPRAGFCLIGACQDCFVTLACGTRVRACTTPLEAHMAFTTRESGNE</sequence>
<dbReference type="OrthoDB" id="573392at2"/>
<dbReference type="EMBL" id="PVBT01000004">
    <property type="protein sequence ID" value="PRD52392.1"/>
    <property type="molecule type" value="Genomic_DNA"/>
</dbReference>
<dbReference type="GO" id="GO:0016491">
    <property type="term" value="F:oxidoreductase activity"/>
    <property type="evidence" value="ECO:0007669"/>
    <property type="project" value="UniProtKB-KW"/>
</dbReference>
<dbReference type="GO" id="GO:0051536">
    <property type="term" value="F:iron-sulfur cluster binding"/>
    <property type="evidence" value="ECO:0007669"/>
    <property type="project" value="InterPro"/>
</dbReference>
<comment type="caution">
    <text evidence="2">The sequence shown here is derived from an EMBL/GenBank/DDBJ whole genome shotgun (WGS) entry which is preliminary data.</text>
</comment>
<gene>
    <name evidence="2" type="ORF">C5750_16010</name>
</gene>
<dbReference type="InterPro" id="IPR042204">
    <property type="entry name" value="2Fe-2S-bd_N"/>
</dbReference>
<dbReference type="RefSeq" id="WP_105734902.1">
    <property type="nucleotide sequence ID" value="NZ_PVBT01000004.1"/>
</dbReference>
<dbReference type="SUPFAM" id="SSF54292">
    <property type="entry name" value="2Fe-2S ferredoxin-like"/>
    <property type="match status" value="1"/>
</dbReference>
<dbReference type="Gene3D" id="3.10.20.440">
    <property type="entry name" value="2Fe-2S iron-sulphur cluster binding domain, sarcosine oxidase, alpha subunit, N-terminal domain"/>
    <property type="match status" value="1"/>
</dbReference>
<keyword evidence="3" id="KW-1185">Reference proteome</keyword>
<dbReference type="InterPro" id="IPR036010">
    <property type="entry name" value="2Fe-2S_ferredoxin-like_sf"/>
</dbReference>
<evidence type="ECO:0000256" key="1">
    <source>
        <dbReference type="ARBA" id="ARBA00023002"/>
    </source>
</evidence>
<reference evidence="2 3" key="1">
    <citation type="submission" date="2018-02" db="EMBL/GenBank/DDBJ databases">
        <title>The draft genome of Phyllobacterium myrsinacearum DSM5892.</title>
        <authorList>
            <person name="Li L."/>
            <person name="Liu L."/>
            <person name="Zhang X."/>
            <person name="Wang T."/>
        </authorList>
    </citation>
    <scope>NUCLEOTIDE SEQUENCE [LARGE SCALE GENOMIC DNA]</scope>
    <source>
        <strain evidence="2 3">DSM 5892</strain>
    </source>
</reference>
<dbReference type="Proteomes" id="UP000238563">
    <property type="component" value="Unassembled WGS sequence"/>
</dbReference>
<dbReference type="AlphaFoldDB" id="A0A2S9JHD0"/>
<protein>
    <submittedName>
        <fullName evidence="2">Ferredoxin</fullName>
    </submittedName>
</protein>
<keyword evidence="1" id="KW-0560">Oxidoreductase</keyword>
<accession>A0A2S9JHD0</accession>
<dbReference type="Pfam" id="PF13510">
    <property type="entry name" value="Fer2_4"/>
    <property type="match status" value="1"/>
</dbReference>
<organism evidence="2 3">
    <name type="scientific">Phyllobacterium myrsinacearum</name>
    <dbReference type="NCBI Taxonomy" id="28101"/>
    <lineage>
        <taxon>Bacteria</taxon>
        <taxon>Pseudomonadati</taxon>
        <taxon>Pseudomonadota</taxon>
        <taxon>Alphaproteobacteria</taxon>
        <taxon>Hyphomicrobiales</taxon>
        <taxon>Phyllobacteriaceae</taxon>
        <taxon>Phyllobacterium</taxon>
    </lineage>
</organism>
<evidence type="ECO:0000313" key="2">
    <source>
        <dbReference type="EMBL" id="PRD52392.1"/>
    </source>
</evidence>
<name>A0A2S9JHD0_9HYPH</name>
<proteinExistence type="predicted"/>
<evidence type="ECO:0000313" key="3">
    <source>
        <dbReference type="Proteomes" id="UP000238563"/>
    </source>
</evidence>